<dbReference type="InterPro" id="IPR003961">
    <property type="entry name" value="FN3_dom"/>
</dbReference>
<keyword evidence="1" id="KW-0812">Transmembrane</keyword>
<dbReference type="Gene3D" id="3.40.50.12090">
    <property type="match status" value="2"/>
</dbReference>
<dbReference type="Pfam" id="PF00041">
    <property type="entry name" value="fn3"/>
    <property type="match status" value="4"/>
</dbReference>
<dbReference type="PANTHER" id="PTHR30032:SF8">
    <property type="entry name" value="GERMINATION-SPECIFIC N-ACETYLMURAMOYL-L-ALANINE AMIDASE"/>
    <property type="match status" value="1"/>
</dbReference>
<evidence type="ECO:0000256" key="1">
    <source>
        <dbReference type="SAM" id="Phobius"/>
    </source>
</evidence>
<reference evidence="3" key="1">
    <citation type="submission" date="2014-07" db="EMBL/GenBank/DDBJ databases">
        <authorList>
            <person name="Hornung V.Bastian."/>
        </authorList>
    </citation>
    <scope>NUCLEOTIDE SEQUENCE</scope>
    <source>
        <strain evidence="3">PCE-S</strain>
    </source>
</reference>
<dbReference type="PANTHER" id="PTHR30032">
    <property type="entry name" value="N-ACETYLMURAMOYL-L-ALANINE AMIDASE-RELATED"/>
    <property type="match status" value="1"/>
</dbReference>
<feature type="domain" description="Fibronectin type-III" evidence="2">
    <location>
        <begin position="558"/>
        <end position="646"/>
    </location>
</feature>
<dbReference type="SUPFAM" id="SSF49265">
    <property type="entry name" value="Fibronectin type III"/>
    <property type="match status" value="3"/>
</dbReference>
<evidence type="ECO:0000313" key="3">
    <source>
        <dbReference type="EMBL" id="CDX03425.1"/>
    </source>
</evidence>
<protein>
    <submittedName>
        <fullName evidence="3">Fibronectin type III domain protein</fullName>
    </submittedName>
</protein>
<dbReference type="EMBL" id="LK996017">
    <property type="protein sequence ID" value="CDX03425.1"/>
    <property type="molecule type" value="Genomic_DNA"/>
</dbReference>
<feature type="domain" description="Fibronectin type-III" evidence="2">
    <location>
        <begin position="744"/>
        <end position="830"/>
    </location>
</feature>
<dbReference type="PATRIC" id="fig|49338.4.peg.3802"/>
<keyword evidence="1" id="KW-1133">Transmembrane helix</keyword>
<feature type="transmembrane region" description="Helical" evidence="1">
    <location>
        <begin position="40"/>
        <end position="58"/>
    </location>
</feature>
<evidence type="ECO:0000259" key="2">
    <source>
        <dbReference type="PROSITE" id="PS50853"/>
    </source>
</evidence>
<name>A0A098B4X1_DESHA</name>
<dbReference type="InterPro" id="IPR051922">
    <property type="entry name" value="Bact_Sporulation_Assoc"/>
</dbReference>
<feature type="domain" description="Fibronectin type-III" evidence="2">
    <location>
        <begin position="465"/>
        <end position="552"/>
    </location>
</feature>
<dbReference type="InterPro" id="IPR007253">
    <property type="entry name" value="Cell_wall-bd_2"/>
</dbReference>
<accession>A0A098B4X1</accession>
<dbReference type="Gene3D" id="2.60.40.10">
    <property type="entry name" value="Immunoglobulins"/>
    <property type="match status" value="5"/>
</dbReference>
<dbReference type="AlphaFoldDB" id="A0A098B4X1"/>
<feature type="domain" description="Fibronectin type-III" evidence="2">
    <location>
        <begin position="651"/>
        <end position="738"/>
    </location>
</feature>
<dbReference type="Pfam" id="PF04122">
    <property type="entry name" value="CW_binding_2"/>
    <property type="match status" value="3"/>
</dbReference>
<gene>
    <name evidence="3" type="ORF">DPCES_3539</name>
</gene>
<dbReference type="SMART" id="SM00060">
    <property type="entry name" value="FN3"/>
    <property type="match status" value="5"/>
</dbReference>
<dbReference type="InterPro" id="IPR036116">
    <property type="entry name" value="FN3_sf"/>
</dbReference>
<dbReference type="InterPro" id="IPR013783">
    <property type="entry name" value="Ig-like_fold"/>
</dbReference>
<organism evidence="3">
    <name type="scientific">Desulfitobacterium hafniense</name>
    <name type="common">Desulfitobacterium frappieri</name>
    <dbReference type="NCBI Taxonomy" id="49338"/>
    <lineage>
        <taxon>Bacteria</taxon>
        <taxon>Bacillati</taxon>
        <taxon>Bacillota</taxon>
        <taxon>Clostridia</taxon>
        <taxon>Eubacteriales</taxon>
        <taxon>Desulfitobacteriaceae</taxon>
        <taxon>Desulfitobacterium</taxon>
    </lineage>
</organism>
<proteinExistence type="predicted"/>
<sequence>MLKLKTFSKLPALSVIIVMNEASIGCAIEQGKRGDEMKTLRSKFMFIICFVLIVALMIPRGTYALSNPSAPAGLTAAAISGSQINLSWNGVGEASQYYIYRSNSASGVYTYVGAVSGTNYNNTGLTPMTTYYYKVQAINSAGSSEYSSPAWVVTLAGSDTSSIQSERISGTDRYETAANIAEMGWTASDYAILASGENYPDALCAAPLAAKFAAPILLTSQNKLEEETKDQFSYLNVKKVIIVGGEGVISAKVEEAIKNLGIEVLRTAGLNRYETSLEVAKMMGSFDEAVIATGEDFADILSIAPIAAQKGMPILLTPGDSLSKSLKDILSTKARKTYALGDSSILSDAVVNQLPAPQRLSGSNRYDANTQIIQYFVNDLDLSTCYAATGEAYPDALSGSVLASLSKSPVLLVRKPLPSGTEKLIKNNASRIHKIVAFGGTGAISDSLLESLTQSNGSQSGSLTAPTNVVANPLGTGQIHLSWNAVSNASSYAIYRSTSYSGTYSQITTVGVPYYTDPNLPSGVTYYYKIKAVNSSASSAFSNSVQAATPTDTGFLQAPDNFTVTPLSSEEIYLTWSPVANALTYNIYRTTADTGNYVLLDSVNRPYYTDESVKLGTTYFYKVQAAYSGGTGPYSDVAAGSPLLKGDTLAVPTNVAASGIDSASILVTWGVVNNATYYQVHRSTSFSGTYFMVGTSTQPYMVDEGLVPGMTYYYKVQAVSSAGSSDFSAIAYAVTGAGTTGPAAPDNLAATVLSSNQIYLTWNGVYNATHYKVYRSTSGSGTYTLVGSVVNPYYTDTNLTPGTTYYYYVQAGGDFDTGPQSNTVQARTSN</sequence>
<dbReference type="CDD" id="cd00063">
    <property type="entry name" value="FN3"/>
    <property type="match status" value="5"/>
</dbReference>
<keyword evidence="1" id="KW-0472">Membrane</keyword>
<dbReference type="PROSITE" id="PS50853">
    <property type="entry name" value="FN3"/>
    <property type="match status" value="5"/>
</dbReference>
<feature type="domain" description="Fibronectin type-III" evidence="2">
    <location>
        <begin position="70"/>
        <end position="157"/>
    </location>
</feature>